<dbReference type="Proteomes" id="UP000270190">
    <property type="component" value="Unassembled WGS sequence"/>
</dbReference>
<dbReference type="EMBL" id="OUNC01000001">
    <property type="protein sequence ID" value="SPP26155.1"/>
    <property type="molecule type" value="Genomic_DNA"/>
</dbReference>
<evidence type="ECO:0000313" key="1">
    <source>
        <dbReference type="EMBL" id="SPP26155.1"/>
    </source>
</evidence>
<protein>
    <submittedName>
        <fullName evidence="1">Uncharacterized protein</fullName>
    </submittedName>
</protein>
<proteinExistence type="predicted"/>
<dbReference type="AlphaFoldDB" id="A0A2X0QPA9"/>
<organism evidence="1 2">
    <name type="scientific">Brochothrix thermosphacta</name>
    <name type="common">Microbacterium thermosphactum</name>
    <dbReference type="NCBI Taxonomy" id="2756"/>
    <lineage>
        <taxon>Bacteria</taxon>
        <taxon>Bacillati</taxon>
        <taxon>Bacillota</taxon>
        <taxon>Bacilli</taxon>
        <taxon>Bacillales</taxon>
        <taxon>Listeriaceae</taxon>
        <taxon>Brochothrix</taxon>
    </lineage>
</organism>
<accession>A0A2X0QPA9</accession>
<sequence>MDYHTYRNKIGYNSIMLYAYTETNKRKHPKYYRPGERNAYKIEV</sequence>
<evidence type="ECO:0000313" key="2">
    <source>
        <dbReference type="Proteomes" id="UP000270190"/>
    </source>
</evidence>
<reference evidence="2" key="1">
    <citation type="submission" date="2018-04" db="EMBL/GenBank/DDBJ databases">
        <authorList>
            <person name="Illikoud N."/>
        </authorList>
    </citation>
    <scope>NUCLEOTIDE SEQUENCE [LARGE SCALE GENOMIC DNA]</scope>
</reference>
<gene>
    <name evidence="1" type="ORF">BTBSAS_10301</name>
</gene>
<name>A0A2X0QPA9_BROTH</name>